<organism evidence="1 2">
    <name type="scientific">Arabis nemorensis</name>
    <dbReference type="NCBI Taxonomy" id="586526"/>
    <lineage>
        <taxon>Eukaryota</taxon>
        <taxon>Viridiplantae</taxon>
        <taxon>Streptophyta</taxon>
        <taxon>Embryophyta</taxon>
        <taxon>Tracheophyta</taxon>
        <taxon>Spermatophyta</taxon>
        <taxon>Magnoliopsida</taxon>
        <taxon>eudicotyledons</taxon>
        <taxon>Gunneridae</taxon>
        <taxon>Pentapetalae</taxon>
        <taxon>rosids</taxon>
        <taxon>malvids</taxon>
        <taxon>Brassicales</taxon>
        <taxon>Brassicaceae</taxon>
        <taxon>Arabideae</taxon>
        <taxon>Arabis</taxon>
    </lineage>
</organism>
<accession>A0A565BAL8</accession>
<dbReference type="AlphaFoldDB" id="A0A565BAL8"/>
<evidence type="ECO:0000313" key="1">
    <source>
        <dbReference type="EMBL" id="VVA98602.1"/>
    </source>
</evidence>
<reference evidence="1" key="1">
    <citation type="submission" date="2019-07" db="EMBL/GenBank/DDBJ databases">
        <authorList>
            <person name="Dittberner H."/>
        </authorList>
    </citation>
    <scope>NUCLEOTIDE SEQUENCE [LARGE SCALE GENOMIC DNA]</scope>
</reference>
<dbReference type="EMBL" id="CABITT030000003">
    <property type="protein sequence ID" value="VVA98602.1"/>
    <property type="molecule type" value="Genomic_DNA"/>
</dbReference>
<keyword evidence="2" id="KW-1185">Reference proteome</keyword>
<dbReference type="Proteomes" id="UP000489600">
    <property type="component" value="Unassembled WGS sequence"/>
</dbReference>
<evidence type="ECO:0000313" key="2">
    <source>
        <dbReference type="Proteomes" id="UP000489600"/>
    </source>
</evidence>
<gene>
    <name evidence="1" type="ORF">ANE_LOCUS9047</name>
</gene>
<proteinExistence type="predicted"/>
<sequence length="83" mass="9200">MAETELTDGFKIEQQENNLISSGLVRLILVFLPDPSLKIDAEECSRIVHGLVSFKVLETSKAILTEYTLKLLSKGQKPIAKAK</sequence>
<comment type="caution">
    <text evidence="1">The sequence shown here is derived from an EMBL/GenBank/DDBJ whole genome shotgun (WGS) entry which is preliminary data.</text>
</comment>
<protein>
    <submittedName>
        <fullName evidence="1">Uncharacterized protein</fullName>
    </submittedName>
</protein>
<name>A0A565BAL8_9BRAS</name>